<proteinExistence type="predicted"/>
<feature type="region of interest" description="Disordered" evidence="1">
    <location>
        <begin position="54"/>
        <end position="78"/>
    </location>
</feature>
<organism evidence="2 3">
    <name type="scientific">Paratrimastix pyriformis</name>
    <dbReference type="NCBI Taxonomy" id="342808"/>
    <lineage>
        <taxon>Eukaryota</taxon>
        <taxon>Metamonada</taxon>
        <taxon>Preaxostyla</taxon>
        <taxon>Paratrimastigidae</taxon>
        <taxon>Paratrimastix</taxon>
    </lineage>
</organism>
<gene>
    <name evidence="2" type="ORF">PAPYR_12100</name>
</gene>
<keyword evidence="3" id="KW-1185">Reference proteome</keyword>
<evidence type="ECO:0000313" key="2">
    <source>
        <dbReference type="EMBL" id="KAJ4453421.1"/>
    </source>
</evidence>
<reference evidence="2" key="1">
    <citation type="journal article" date="2022" name="bioRxiv">
        <title>Genomics of Preaxostyla Flagellates Illuminates Evolutionary Transitions and the Path Towards Mitochondrial Loss.</title>
        <authorList>
            <person name="Novak L.V.F."/>
            <person name="Treitli S.C."/>
            <person name="Pyrih J."/>
            <person name="Halakuc P."/>
            <person name="Pipaliya S.V."/>
            <person name="Vacek V."/>
            <person name="Brzon O."/>
            <person name="Soukal P."/>
            <person name="Eme L."/>
            <person name="Dacks J.B."/>
            <person name="Karnkowska A."/>
            <person name="Elias M."/>
            <person name="Hampl V."/>
        </authorList>
    </citation>
    <scope>NUCLEOTIDE SEQUENCE</scope>
    <source>
        <strain evidence="2">RCP-MX</strain>
    </source>
</reference>
<comment type="caution">
    <text evidence="2">The sequence shown here is derived from an EMBL/GenBank/DDBJ whole genome shotgun (WGS) entry which is preliminary data.</text>
</comment>
<evidence type="ECO:0008006" key="4">
    <source>
        <dbReference type="Google" id="ProtNLM"/>
    </source>
</evidence>
<dbReference type="Proteomes" id="UP001141327">
    <property type="component" value="Unassembled WGS sequence"/>
</dbReference>
<accession>A0ABQ8U6E5</accession>
<protein>
    <recommendedName>
        <fullName evidence="4">Secreted protein</fullName>
    </recommendedName>
</protein>
<evidence type="ECO:0000313" key="3">
    <source>
        <dbReference type="Proteomes" id="UP001141327"/>
    </source>
</evidence>
<sequence length="132" mass="14657">MLDLLLFLFGRLVFLAGALGLLLLSFIFGDSVQAKARPALHRRRMTWVQRAHVSSNGLAVPPPRSHPASDEESGNGGRCASAGSSAFLGIWRDQVWLLPRLEPLNHQMFVGVLKSIPAVWIFKKSNFFEVVF</sequence>
<evidence type="ECO:0000256" key="1">
    <source>
        <dbReference type="SAM" id="MobiDB-lite"/>
    </source>
</evidence>
<name>A0ABQ8U6E5_9EUKA</name>
<dbReference type="EMBL" id="JAPMOS010000262">
    <property type="protein sequence ID" value="KAJ4453421.1"/>
    <property type="molecule type" value="Genomic_DNA"/>
</dbReference>